<feature type="compositionally biased region" description="Basic and acidic residues" evidence="1">
    <location>
        <begin position="194"/>
        <end position="210"/>
    </location>
</feature>
<dbReference type="EMBL" id="JARIHO010000086">
    <property type="protein sequence ID" value="KAJ7307856.1"/>
    <property type="molecule type" value="Genomic_DNA"/>
</dbReference>
<evidence type="ECO:0000313" key="3">
    <source>
        <dbReference type="Proteomes" id="UP001218218"/>
    </source>
</evidence>
<dbReference type="AlphaFoldDB" id="A0AAD6Z5G3"/>
<protein>
    <submittedName>
        <fullName evidence="2">Uncharacterized protein</fullName>
    </submittedName>
</protein>
<feature type="compositionally biased region" description="Polar residues" evidence="1">
    <location>
        <begin position="169"/>
        <end position="180"/>
    </location>
</feature>
<evidence type="ECO:0000313" key="2">
    <source>
        <dbReference type="EMBL" id="KAJ7307856.1"/>
    </source>
</evidence>
<keyword evidence="3" id="KW-1185">Reference proteome</keyword>
<feature type="region of interest" description="Disordered" evidence="1">
    <location>
        <begin position="163"/>
        <end position="245"/>
    </location>
</feature>
<reference evidence="2" key="1">
    <citation type="submission" date="2023-03" db="EMBL/GenBank/DDBJ databases">
        <title>Massive genome expansion in bonnet fungi (Mycena s.s.) driven by repeated elements and novel gene families across ecological guilds.</title>
        <authorList>
            <consortium name="Lawrence Berkeley National Laboratory"/>
            <person name="Harder C.B."/>
            <person name="Miyauchi S."/>
            <person name="Viragh M."/>
            <person name="Kuo A."/>
            <person name="Thoen E."/>
            <person name="Andreopoulos B."/>
            <person name="Lu D."/>
            <person name="Skrede I."/>
            <person name="Drula E."/>
            <person name="Henrissat B."/>
            <person name="Morin E."/>
            <person name="Kohler A."/>
            <person name="Barry K."/>
            <person name="LaButti K."/>
            <person name="Morin E."/>
            <person name="Salamov A."/>
            <person name="Lipzen A."/>
            <person name="Mereny Z."/>
            <person name="Hegedus B."/>
            <person name="Baldrian P."/>
            <person name="Stursova M."/>
            <person name="Weitz H."/>
            <person name="Taylor A."/>
            <person name="Grigoriev I.V."/>
            <person name="Nagy L.G."/>
            <person name="Martin F."/>
            <person name="Kauserud H."/>
        </authorList>
    </citation>
    <scope>NUCLEOTIDE SEQUENCE</scope>
    <source>
        <strain evidence="2">CBHHK002</strain>
    </source>
</reference>
<dbReference type="Proteomes" id="UP001218218">
    <property type="component" value="Unassembled WGS sequence"/>
</dbReference>
<accession>A0AAD6Z5G3</accession>
<sequence>MFPVSRVDVFQKLTATRDFRRVLVSKFISGSGQNLRSHQEKFPFREFGVVCPSGTRPKLWQSGLLNTYRPSLQAHANHCTFTEAKRINIRVRLSVIRGSFGSRRVCEYGLTPYNLLGVVIPCLLLNHFAGKTISVGTGAQDNLMKPRDERIALMNELKLIPPREPNKYQRVQSAAPVTSRESPDSSRVKMGQTRAEKKRPLSKPSWERPRHPLNLDVCRPVPVTGTDARGSRDPNTGYGEGGGGGPRRGLKKLFIPLWRLEGVQKAQTDLPEVFFSSQLACYQLQLSYSNQWGGAEDYNSNLNAIYHQTVGTAKPGNTYCDHRMLQWRVTRRSDMFGLMLGIRRPLLHVTRQPTAALMRASRGKLLPYIGGGGGGGQDRGLKSLFDVISKFRNPTAPCTDGLRVAALAELLD</sequence>
<evidence type="ECO:0000256" key="1">
    <source>
        <dbReference type="SAM" id="MobiDB-lite"/>
    </source>
</evidence>
<comment type="caution">
    <text evidence="2">The sequence shown here is derived from an EMBL/GenBank/DDBJ whole genome shotgun (WGS) entry which is preliminary data.</text>
</comment>
<proteinExistence type="predicted"/>
<organism evidence="2 3">
    <name type="scientific">Mycena albidolilacea</name>
    <dbReference type="NCBI Taxonomy" id="1033008"/>
    <lineage>
        <taxon>Eukaryota</taxon>
        <taxon>Fungi</taxon>
        <taxon>Dikarya</taxon>
        <taxon>Basidiomycota</taxon>
        <taxon>Agaricomycotina</taxon>
        <taxon>Agaricomycetes</taxon>
        <taxon>Agaricomycetidae</taxon>
        <taxon>Agaricales</taxon>
        <taxon>Marasmiineae</taxon>
        <taxon>Mycenaceae</taxon>
        <taxon>Mycena</taxon>
    </lineage>
</organism>
<name>A0AAD6Z5G3_9AGAR</name>
<gene>
    <name evidence="2" type="ORF">DFH08DRAFT_823943</name>
</gene>